<name>A0ABU8DWM5_9ACTN</name>
<feature type="DNA-binding region" description="H-T-H motif" evidence="4">
    <location>
        <begin position="42"/>
        <end position="61"/>
    </location>
</feature>
<comment type="caution">
    <text evidence="6">The sequence shown here is derived from an EMBL/GenBank/DDBJ whole genome shotgun (WGS) entry which is preliminary data.</text>
</comment>
<dbReference type="Pfam" id="PF21597">
    <property type="entry name" value="TetR_C_43"/>
    <property type="match status" value="1"/>
</dbReference>
<dbReference type="PROSITE" id="PS50977">
    <property type="entry name" value="HTH_TETR_2"/>
    <property type="match status" value="1"/>
</dbReference>
<keyword evidence="3" id="KW-0804">Transcription</keyword>
<dbReference type="RefSeq" id="WP_336405369.1">
    <property type="nucleotide sequence ID" value="NZ_JBAPLU010000018.1"/>
</dbReference>
<evidence type="ECO:0000256" key="1">
    <source>
        <dbReference type="ARBA" id="ARBA00023015"/>
    </source>
</evidence>
<evidence type="ECO:0000256" key="3">
    <source>
        <dbReference type="ARBA" id="ARBA00023163"/>
    </source>
</evidence>
<evidence type="ECO:0000313" key="6">
    <source>
        <dbReference type="EMBL" id="MEI4273247.1"/>
    </source>
</evidence>
<evidence type="ECO:0000256" key="4">
    <source>
        <dbReference type="PROSITE-ProRule" id="PRU00335"/>
    </source>
</evidence>
<dbReference type="InterPro" id="IPR009057">
    <property type="entry name" value="Homeodomain-like_sf"/>
</dbReference>
<keyword evidence="7" id="KW-1185">Reference proteome</keyword>
<dbReference type="Gene3D" id="1.10.357.10">
    <property type="entry name" value="Tetracycline Repressor, domain 2"/>
    <property type="match status" value="1"/>
</dbReference>
<organism evidence="6 7">
    <name type="scientific">Klenkia sesuvii</name>
    <dbReference type="NCBI Taxonomy" id="3103137"/>
    <lineage>
        <taxon>Bacteria</taxon>
        <taxon>Bacillati</taxon>
        <taxon>Actinomycetota</taxon>
        <taxon>Actinomycetes</taxon>
        <taxon>Geodermatophilales</taxon>
        <taxon>Geodermatophilaceae</taxon>
        <taxon>Klenkia</taxon>
    </lineage>
</organism>
<gene>
    <name evidence="6" type="ORF">TEK04_16110</name>
</gene>
<dbReference type="PANTHER" id="PTHR30055:SF234">
    <property type="entry name" value="HTH-TYPE TRANSCRIPTIONAL REGULATOR BETI"/>
    <property type="match status" value="1"/>
</dbReference>
<dbReference type="InterPro" id="IPR049445">
    <property type="entry name" value="TetR_SbtR-like_C"/>
</dbReference>
<dbReference type="InterPro" id="IPR001647">
    <property type="entry name" value="HTH_TetR"/>
</dbReference>
<evidence type="ECO:0000256" key="2">
    <source>
        <dbReference type="ARBA" id="ARBA00023125"/>
    </source>
</evidence>
<dbReference type="Proteomes" id="UP001361570">
    <property type="component" value="Unassembled WGS sequence"/>
</dbReference>
<evidence type="ECO:0000313" key="7">
    <source>
        <dbReference type="Proteomes" id="UP001361570"/>
    </source>
</evidence>
<proteinExistence type="predicted"/>
<reference evidence="6 7" key="1">
    <citation type="submission" date="2024-03" db="EMBL/GenBank/DDBJ databases">
        <title>Draft genome sequence of Klenkia sp. LSe6-5.</title>
        <authorList>
            <person name="Duangmal K."/>
            <person name="Chantavorakit T."/>
        </authorList>
    </citation>
    <scope>NUCLEOTIDE SEQUENCE [LARGE SCALE GENOMIC DNA]</scope>
    <source>
        <strain evidence="6 7">LSe6-5</strain>
    </source>
</reference>
<keyword evidence="2 4" id="KW-0238">DNA-binding</keyword>
<dbReference type="SUPFAM" id="SSF48498">
    <property type="entry name" value="Tetracyclin repressor-like, C-terminal domain"/>
    <property type="match status" value="1"/>
</dbReference>
<dbReference type="SUPFAM" id="SSF46689">
    <property type="entry name" value="Homeodomain-like"/>
    <property type="match status" value="1"/>
</dbReference>
<protein>
    <submittedName>
        <fullName evidence="6">Helix-turn-helix domain-containing protein</fullName>
    </submittedName>
</protein>
<evidence type="ECO:0000259" key="5">
    <source>
        <dbReference type="PROSITE" id="PS50977"/>
    </source>
</evidence>
<dbReference type="InterPro" id="IPR036271">
    <property type="entry name" value="Tet_transcr_reg_TetR-rel_C_sf"/>
</dbReference>
<accession>A0ABU8DWM5</accession>
<keyword evidence="1" id="KW-0805">Transcription regulation</keyword>
<dbReference type="PANTHER" id="PTHR30055">
    <property type="entry name" value="HTH-TYPE TRANSCRIPTIONAL REGULATOR RUTR"/>
    <property type="match status" value="1"/>
</dbReference>
<dbReference type="Pfam" id="PF00440">
    <property type="entry name" value="TetR_N"/>
    <property type="match status" value="1"/>
</dbReference>
<dbReference type="EMBL" id="JBAPLU010000018">
    <property type="protein sequence ID" value="MEI4273247.1"/>
    <property type="molecule type" value="Genomic_DNA"/>
</dbReference>
<dbReference type="InterPro" id="IPR050109">
    <property type="entry name" value="HTH-type_TetR-like_transc_reg"/>
</dbReference>
<dbReference type="PRINTS" id="PR00455">
    <property type="entry name" value="HTHTETR"/>
</dbReference>
<sequence length="221" mass="24061">MSSVTPANREGARPLRRDAERNRGLILDAARQVFASHGLDAGFDEIARVAGVGVGTVYRRFPERRDLVEALFEQEIDVVVARAEEAAADPDPWRGLSEFLHWGVESQAADRGLAEVLAAAGRGHERVARERDRLRPAVLSLVQHAQRAGVLRPDVGELDLGLVVAMLGRVGGPERADLRHRLVTVVLDGLAVRRDAPTPLAAVPASEDDLACVFEPSRPRR</sequence>
<feature type="domain" description="HTH tetR-type" evidence="5">
    <location>
        <begin position="20"/>
        <end position="79"/>
    </location>
</feature>